<reference evidence="1 2" key="1">
    <citation type="journal article" date="2012" name="Environ. Microbiol.">
        <title>The genome of the ammonia-oxidizing Candidatus Nitrososphaera gargensis: insights into metabolic versatility and environmental adaptations.</title>
        <authorList>
            <person name="Spang A."/>
            <person name="Poehlein A."/>
            <person name="Offre P."/>
            <person name="Zumbragel S."/>
            <person name="Haider S."/>
            <person name="Rychlik N."/>
            <person name="Nowka B."/>
            <person name="Schmeisser C."/>
            <person name="Lebedeva E.V."/>
            <person name="Rattei T."/>
            <person name="Bohm C."/>
            <person name="Schmid M."/>
            <person name="Galushko A."/>
            <person name="Hatzenpichler R."/>
            <person name="Weinmaier T."/>
            <person name="Daniel R."/>
            <person name="Schleper C."/>
            <person name="Spieck E."/>
            <person name="Streit W."/>
            <person name="Wagner M."/>
        </authorList>
    </citation>
    <scope>NUCLEOTIDE SEQUENCE [LARGE SCALE GENOMIC DNA]</scope>
    <source>
        <strain evidence="2">Ga9.2</strain>
    </source>
</reference>
<sequence>MSGTATGQSIKENWDTELWQIEEGKFYTSRKIEFKPTGDSEPSLYIWQR</sequence>
<dbReference type="Proteomes" id="UP000008037">
    <property type="component" value="Chromosome"/>
</dbReference>
<dbReference type="AlphaFoldDB" id="K0IDV0"/>
<dbReference type="KEGG" id="nga:Ngar_c09730"/>
<keyword evidence="2" id="KW-1185">Reference proteome</keyword>
<accession>K0IDV0</accession>
<gene>
    <name evidence="1" type="ordered locus">Ngar_c09730</name>
</gene>
<organism evidence="1 2">
    <name type="scientific">Nitrososphaera gargensis (strain Ga9.2)</name>
    <dbReference type="NCBI Taxonomy" id="1237085"/>
    <lineage>
        <taxon>Archaea</taxon>
        <taxon>Nitrososphaerota</taxon>
        <taxon>Nitrososphaeria</taxon>
        <taxon>Nitrososphaerales</taxon>
        <taxon>Nitrososphaeraceae</taxon>
        <taxon>Nitrososphaera</taxon>
    </lineage>
</organism>
<protein>
    <submittedName>
        <fullName evidence="1">Uncharacterized protein</fullName>
    </submittedName>
</protein>
<dbReference type="HOGENOM" id="CLU_3130971_0_0_2"/>
<dbReference type="STRING" id="1237085.Ngar_c09730"/>
<evidence type="ECO:0000313" key="1">
    <source>
        <dbReference type="EMBL" id="AFU57915.1"/>
    </source>
</evidence>
<proteinExistence type="predicted"/>
<evidence type="ECO:0000313" key="2">
    <source>
        <dbReference type="Proteomes" id="UP000008037"/>
    </source>
</evidence>
<dbReference type="InParanoid" id="K0IDV0"/>
<name>K0IDV0_NITGG</name>
<dbReference type="BioCyc" id="CNIT1237085:G1324-971-MONOMER"/>
<dbReference type="EMBL" id="CP002408">
    <property type="protein sequence ID" value="AFU57915.1"/>
    <property type="molecule type" value="Genomic_DNA"/>
</dbReference>